<dbReference type="EMBL" id="CAJEWN010000249">
    <property type="protein sequence ID" value="CAD2175186.1"/>
    <property type="molecule type" value="Genomic_DNA"/>
</dbReference>
<keyword evidence="1" id="KW-1133">Transmembrane helix</keyword>
<gene>
    <name evidence="2" type="ORF">MENT_LOCUS26897</name>
</gene>
<name>A0A6V7VJP2_MELEN</name>
<proteinExistence type="predicted"/>
<keyword evidence="1" id="KW-0472">Membrane</keyword>
<feature type="transmembrane region" description="Helical" evidence="1">
    <location>
        <begin position="7"/>
        <end position="25"/>
    </location>
</feature>
<organism evidence="2 3">
    <name type="scientific">Meloidogyne enterolobii</name>
    <name type="common">Root-knot nematode worm</name>
    <name type="synonym">Meloidogyne mayaguensis</name>
    <dbReference type="NCBI Taxonomy" id="390850"/>
    <lineage>
        <taxon>Eukaryota</taxon>
        <taxon>Metazoa</taxon>
        <taxon>Ecdysozoa</taxon>
        <taxon>Nematoda</taxon>
        <taxon>Chromadorea</taxon>
        <taxon>Rhabditida</taxon>
        <taxon>Tylenchina</taxon>
        <taxon>Tylenchomorpha</taxon>
        <taxon>Tylenchoidea</taxon>
        <taxon>Meloidogynidae</taxon>
        <taxon>Meloidogyninae</taxon>
        <taxon>Meloidogyne</taxon>
    </lineage>
</organism>
<dbReference type="InterPro" id="IPR029063">
    <property type="entry name" value="SAM-dependent_MTases_sf"/>
</dbReference>
<dbReference type="OrthoDB" id="407103at2759"/>
<accession>A0A6V7VJP2</accession>
<dbReference type="Proteomes" id="UP000580250">
    <property type="component" value="Unassembled WGS sequence"/>
</dbReference>
<reference evidence="2 3" key="1">
    <citation type="submission" date="2020-08" db="EMBL/GenBank/DDBJ databases">
        <authorList>
            <person name="Koutsovoulos G."/>
            <person name="Danchin GJ E."/>
        </authorList>
    </citation>
    <scope>NUCLEOTIDE SEQUENCE [LARGE SCALE GENOMIC DNA]</scope>
</reference>
<protein>
    <submittedName>
        <fullName evidence="2">Uncharacterized protein</fullName>
    </submittedName>
</protein>
<evidence type="ECO:0000313" key="3">
    <source>
        <dbReference type="Proteomes" id="UP000580250"/>
    </source>
</evidence>
<dbReference type="SUPFAM" id="SSF53335">
    <property type="entry name" value="S-adenosyl-L-methionine-dependent methyltransferases"/>
    <property type="match status" value="1"/>
</dbReference>
<keyword evidence="1" id="KW-0812">Transmembrane</keyword>
<dbReference type="Gene3D" id="3.40.50.150">
    <property type="entry name" value="Vaccinia Virus protein VP39"/>
    <property type="match status" value="1"/>
</dbReference>
<comment type="caution">
    <text evidence="2">The sequence shown here is derived from an EMBL/GenBank/DDBJ whole genome shotgun (WGS) entry which is preliminary data.</text>
</comment>
<dbReference type="AlphaFoldDB" id="A0A6V7VJP2"/>
<sequence>MPSTRKKIIIIPLLLSVGMNLILIFKDREIGKIENIKNVEEYALLNQMALASGTDKSENWHNYTSIYYRYFGPIRHRQLKFLEIGIYTGASVKMWESYFPNAELHFIDVTDIHLTYRSNRSKYHFFDQSNEQKLQEFAMEIGVKFDIIIDDGGHENDQIIKSFEALFPFLNENGGIYVIEDLHTAYWDCYGGTAIVNNNRTGYIITDPGTLPGSSINFLKDLVDEVNFVGANTGFGSSKHVTPELRQNMSEYARHIESLHFYNSICFITKKP</sequence>
<evidence type="ECO:0000256" key="1">
    <source>
        <dbReference type="SAM" id="Phobius"/>
    </source>
</evidence>
<evidence type="ECO:0000313" key="2">
    <source>
        <dbReference type="EMBL" id="CAD2175186.1"/>
    </source>
</evidence>